<keyword evidence="2" id="KW-1185">Reference proteome</keyword>
<dbReference type="Proteomes" id="UP001608902">
    <property type="component" value="Unassembled WGS sequence"/>
</dbReference>
<accession>A0ABD6F1T9</accession>
<proteinExistence type="predicted"/>
<evidence type="ECO:0000313" key="1">
    <source>
        <dbReference type="EMBL" id="MFH4984759.1"/>
    </source>
</evidence>
<name>A0ABD6F1T9_9BILA</name>
<dbReference type="AlphaFoldDB" id="A0ABD6F1T9"/>
<dbReference type="EMBL" id="JBGFUD010020846">
    <property type="protein sequence ID" value="MFH4984759.1"/>
    <property type="molecule type" value="Genomic_DNA"/>
</dbReference>
<evidence type="ECO:0000313" key="2">
    <source>
        <dbReference type="Proteomes" id="UP001608902"/>
    </source>
</evidence>
<reference evidence="1 2" key="1">
    <citation type="submission" date="2024-08" db="EMBL/GenBank/DDBJ databases">
        <title>Gnathostoma spinigerum genome.</title>
        <authorList>
            <person name="Gonzalez-Bertolin B."/>
            <person name="Monzon S."/>
            <person name="Zaballos A."/>
            <person name="Jimenez P."/>
            <person name="Dekumyoy P."/>
            <person name="Varona S."/>
            <person name="Cuesta I."/>
            <person name="Sumanam S."/>
            <person name="Adisakwattana P."/>
            <person name="Gasser R.B."/>
            <person name="Hernandez-Gonzalez A."/>
            <person name="Young N.D."/>
            <person name="Perteguer M.J."/>
        </authorList>
    </citation>
    <scope>NUCLEOTIDE SEQUENCE [LARGE SCALE GENOMIC DNA]</scope>
    <source>
        <strain evidence="1">AL3</strain>
        <tissue evidence="1">Liver</tissue>
    </source>
</reference>
<comment type="caution">
    <text evidence="1">The sequence shown here is derived from an EMBL/GenBank/DDBJ whole genome shotgun (WGS) entry which is preliminary data.</text>
</comment>
<sequence>MSHPISSTLRDNSIKIRWMPRSTLPFVLLYTALWLPVGREFHKGESDLQGTEADVKSENCAPHKDYGHHCFVALTVRRLLRCIVRCIYFTMTVRQHSRTKQMPIANGWGGIDKKAYRGNERFSSETEVERCWSTLAYMNI</sequence>
<gene>
    <name evidence="1" type="ORF">AB6A40_011468</name>
</gene>
<protein>
    <submittedName>
        <fullName evidence="1">Uncharacterized protein</fullName>
    </submittedName>
</protein>
<organism evidence="1 2">
    <name type="scientific">Gnathostoma spinigerum</name>
    <dbReference type="NCBI Taxonomy" id="75299"/>
    <lineage>
        <taxon>Eukaryota</taxon>
        <taxon>Metazoa</taxon>
        <taxon>Ecdysozoa</taxon>
        <taxon>Nematoda</taxon>
        <taxon>Chromadorea</taxon>
        <taxon>Rhabditida</taxon>
        <taxon>Spirurina</taxon>
        <taxon>Gnathostomatomorpha</taxon>
        <taxon>Gnathostomatoidea</taxon>
        <taxon>Gnathostomatidae</taxon>
        <taxon>Gnathostoma</taxon>
    </lineage>
</organism>